<feature type="signal peptide" evidence="2">
    <location>
        <begin position="1"/>
        <end position="21"/>
    </location>
</feature>
<dbReference type="AlphaFoldDB" id="A0A4Q2KBG9"/>
<keyword evidence="4" id="KW-1185">Reference proteome</keyword>
<dbReference type="OrthoDB" id="2644263at2"/>
<dbReference type="PANTHER" id="PTHR43649:SF31">
    <property type="entry name" value="SN-GLYCEROL-3-PHOSPHATE-BINDING PERIPLASMIC PROTEIN UGPB"/>
    <property type="match status" value="1"/>
</dbReference>
<comment type="similarity">
    <text evidence="1">Belongs to the bacterial solute-binding protein 1 family.</text>
</comment>
<evidence type="ECO:0000313" key="3">
    <source>
        <dbReference type="EMBL" id="RXZ61337.1"/>
    </source>
</evidence>
<dbReference type="PROSITE" id="PS51257">
    <property type="entry name" value="PROKAR_LIPOPROTEIN"/>
    <property type="match status" value="1"/>
</dbReference>
<dbReference type="EMBL" id="SDOZ01000002">
    <property type="protein sequence ID" value="RXZ61337.1"/>
    <property type="molecule type" value="Genomic_DNA"/>
</dbReference>
<dbReference type="InterPro" id="IPR050490">
    <property type="entry name" value="Bact_solute-bd_prot1"/>
</dbReference>
<evidence type="ECO:0000256" key="2">
    <source>
        <dbReference type="SAM" id="SignalP"/>
    </source>
</evidence>
<keyword evidence="2" id="KW-0732">Signal</keyword>
<organism evidence="3 4">
    <name type="scientific">Candidatus Borkfalkia ceftriaxoniphila</name>
    <dbReference type="NCBI Taxonomy" id="2508949"/>
    <lineage>
        <taxon>Bacteria</taxon>
        <taxon>Bacillati</taxon>
        <taxon>Bacillota</taxon>
        <taxon>Clostridia</taxon>
        <taxon>Christensenellales</taxon>
        <taxon>Christensenellaceae</taxon>
        <taxon>Candidatus Borkfalkia</taxon>
    </lineage>
</organism>
<proteinExistence type="inferred from homology"/>
<dbReference type="Proteomes" id="UP000291269">
    <property type="component" value="Unassembled WGS sequence"/>
</dbReference>
<dbReference type="SUPFAM" id="SSF53850">
    <property type="entry name" value="Periplasmic binding protein-like II"/>
    <property type="match status" value="1"/>
</dbReference>
<reference evidence="3 4" key="1">
    <citation type="journal article" date="2019" name="Gut">
        <title>Antibiotics-induced monodominance of a novel gut bacterial order.</title>
        <authorList>
            <person name="Hildebrand F."/>
            <person name="Moitinho-Silva L."/>
            <person name="Blasche S."/>
            <person name="Jahn M.T."/>
            <person name="Gossmann T.I."/>
            <person name="Heuerta-Cepas J."/>
            <person name="Hercog R."/>
            <person name="Luetge M."/>
            <person name="Bahram M."/>
            <person name="Pryszlak A."/>
            <person name="Alves R.J."/>
            <person name="Waszak S.M."/>
            <person name="Zhu A."/>
            <person name="Ye L."/>
            <person name="Costea P.I."/>
            <person name="Aalvink S."/>
            <person name="Belzer C."/>
            <person name="Forslund S.K."/>
            <person name="Sunagawa S."/>
            <person name="Hentschel U."/>
            <person name="Merten C."/>
            <person name="Patil K.R."/>
            <person name="Benes V."/>
            <person name="Bork P."/>
        </authorList>
    </citation>
    <scope>NUCLEOTIDE SEQUENCE [LARGE SCALE GENOMIC DNA]</scope>
    <source>
        <strain evidence="3 4">HDS1380</strain>
    </source>
</reference>
<feature type="chain" id="PRO_5038590328" evidence="2">
    <location>
        <begin position="22"/>
        <end position="574"/>
    </location>
</feature>
<evidence type="ECO:0000256" key="1">
    <source>
        <dbReference type="ARBA" id="ARBA00008520"/>
    </source>
</evidence>
<evidence type="ECO:0000313" key="4">
    <source>
        <dbReference type="Proteomes" id="UP000291269"/>
    </source>
</evidence>
<sequence length="574" mass="63824">MKKIVILLTALLLALSGMVGCGENKNPGVDDDVTSYFHKYSEPLTMNVGQWVSDEKQFPVGQTPSDNEMYDLVAEFTNIRLKPTFTTAYGQSFFDKVAMLQASDELPDVTAMDATCFDSAVEAGQLADLTEVYEKLASPTLKRLIESNDGLYKNLGTVDGKLYGIPEPKSDIEGIPILWIRKDWVEICGWTNAEGGLQPQTYEELEDLLYSFKENQSKIEQQTGVKGTYPLALYKEFSGASPYRGIMNAHGAYPGIYLKNQDGSLRYGSLDKEMKDGVTTLNKYQADGILRRDWATQDSASIAAEGGQGKYGVFIDAYWAPLATQIQGVIGLKEGGTNPGLSEADWIACPIPSVDGVEISPINDAAPERYYVVNVNYPNPEAMIILMNYLVEGSNLESSEEEGTGYYHPYSVAYRQLSESEKYASRMIYNWLPVILDDPTKNATMATKITAALEDASKVSELVGQEKYYYDLITKKAETQTDRLNSWVWRMIYGPEGGVLACKEYKSTTVNAFMSAPTESMVLFNNILNLQIENVAMTKMICEYDLSQIDQAFTKFTSDWHKNGGDKILKEING</sequence>
<comment type="caution">
    <text evidence="3">The sequence shown here is derived from an EMBL/GenBank/DDBJ whole genome shotgun (WGS) entry which is preliminary data.</text>
</comment>
<protein>
    <submittedName>
        <fullName evidence="3">Extracellular solute-binding protein</fullName>
    </submittedName>
</protein>
<accession>A0A4Q2KBG9</accession>
<name>A0A4Q2KBG9_9FIRM</name>
<gene>
    <name evidence="3" type="ORF">ESZ91_02820</name>
</gene>
<dbReference type="Gene3D" id="3.40.190.10">
    <property type="entry name" value="Periplasmic binding protein-like II"/>
    <property type="match status" value="2"/>
</dbReference>
<dbReference type="RefSeq" id="WP_129223927.1">
    <property type="nucleotide sequence ID" value="NZ_SDOZ01000002.1"/>
</dbReference>
<dbReference type="PANTHER" id="PTHR43649">
    <property type="entry name" value="ARABINOSE-BINDING PROTEIN-RELATED"/>
    <property type="match status" value="1"/>
</dbReference>